<accession>A0A2P2QSN5</accession>
<organism evidence="1">
    <name type="scientific">Rhizophora mucronata</name>
    <name type="common">Asiatic mangrove</name>
    <dbReference type="NCBI Taxonomy" id="61149"/>
    <lineage>
        <taxon>Eukaryota</taxon>
        <taxon>Viridiplantae</taxon>
        <taxon>Streptophyta</taxon>
        <taxon>Embryophyta</taxon>
        <taxon>Tracheophyta</taxon>
        <taxon>Spermatophyta</taxon>
        <taxon>Magnoliopsida</taxon>
        <taxon>eudicotyledons</taxon>
        <taxon>Gunneridae</taxon>
        <taxon>Pentapetalae</taxon>
        <taxon>rosids</taxon>
        <taxon>fabids</taxon>
        <taxon>Malpighiales</taxon>
        <taxon>Rhizophoraceae</taxon>
        <taxon>Rhizophora</taxon>
    </lineage>
</organism>
<sequence length="57" mass="6333">MAILLHFPLTKPLAQDSNPRTIFCLVSLTCNSSWSPVTLLAPLPASIYTHKDHRGMK</sequence>
<dbReference type="EMBL" id="GGEC01089545">
    <property type="protein sequence ID" value="MBX70029.1"/>
    <property type="molecule type" value="Transcribed_RNA"/>
</dbReference>
<evidence type="ECO:0000313" key="1">
    <source>
        <dbReference type="EMBL" id="MBX70029.1"/>
    </source>
</evidence>
<protein>
    <submittedName>
        <fullName evidence="1">Xyloglucan endotransglucosylase/hydrolase</fullName>
    </submittedName>
</protein>
<dbReference type="GO" id="GO:0016787">
    <property type="term" value="F:hydrolase activity"/>
    <property type="evidence" value="ECO:0007669"/>
    <property type="project" value="UniProtKB-KW"/>
</dbReference>
<proteinExistence type="predicted"/>
<name>A0A2P2QSN5_RHIMU</name>
<dbReference type="AlphaFoldDB" id="A0A2P2QSN5"/>
<reference evidence="1" key="1">
    <citation type="submission" date="2018-02" db="EMBL/GenBank/DDBJ databases">
        <title>Rhizophora mucronata_Transcriptome.</title>
        <authorList>
            <person name="Meera S.P."/>
            <person name="Sreeshan A."/>
            <person name="Augustine A."/>
        </authorList>
    </citation>
    <scope>NUCLEOTIDE SEQUENCE</scope>
    <source>
        <tissue evidence="1">Leaf</tissue>
    </source>
</reference>
<keyword evidence="1" id="KW-0378">Hydrolase</keyword>